<comment type="caution">
    <text evidence="2">The sequence shown here is derived from an EMBL/GenBank/DDBJ whole genome shotgun (WGS) entry which is preliminary data.</text>
</comment>
<organism evidence="2 3">
    <name type="scientific">Pontibacter burrus</name>
    <dbReference type="NCBI Taxonomy" id="2704466"/>
    <lineage>
        <taxon>Bacteria</taxon>
        <taxon>Pseudomonadati</taxon>
        <taxon>Bacteroidota</taxon>
        <taxon>Cytophagia</taxon>
        <taxon>Cytophagales</taxon>
        <taxon>Hymenobacteraceae</taxon>
        <taxon>Pontibacter</taxon>
    </lineage>
</organism>
<accession>A0A6B3LWF7</accession>
<reference evidence="2 3" key="1">
    <citation type="submission" date="2020-02" db="EMBL/GenBank/DDBJ databases">
        <authorList>
            <person name="Kim M.K."/>
        </authorList>
    </citation>
    <scope>NUCLEOTIDE SEQUENCE [LARGE SCALE GENOMIC DNA]</scope>
    <source>
        <strain evidence="2 3">BT327</strain>
    </source>
</reference>
<proteinExistence type="predicted"/>
<dbReference type="Gene3D" id="3.10.450.50">
    <property type="match status" value="1"/>
</dbReference>
<dbReference type="SUPFAM" id="SSF54427">
    <property type="entry name" value="NTF2-like"/>
    <property type="match status" value="1"/>
</dbReference>
<dbReference type="AlphaFoldDB" id="A0A6B3LWF7"/>
<name>A0A6B3LWF7_9BACT</name>
<dbReference type="InterPro" id="IPR032710">
    <property type="entry name" value="NTF2-like_dom_sf"/>
</dbReference>
<dbReference type="EMBL" id="JAAGWD010000003">
    <property type="protein sequence ID" value="NEM97781.1"/>
    <property type="molecule type" value="Genomic_DNA"/>
</dbReference>
<evidence type="ECO:0000313" key="3">
    <source>
        <dbReference type="Proteomes" id="UP000474777"/>
    </source>
</evidence>
<evidence type="ECO:0000313" key="2">
    <source>
        <dbReference type="EMBL" id="NEM97781.1"/>
    </source>
</evidence>
<gene>
    <name evidence="2" type="ORF">GXP69_08755</name>
</gene>
<dbReference type="Proteomes" id="UP000474777">
    <property type="component" value="Unassembled WGS sequence"/>
</dbReference>
<dbReference type="RefSeq" id="WP_163914459.1">
    <property type="nucleotide sequence ID" value="NZ_JAAGWD010000003.1"/>
</dbReference>
<keyword evidence="3" id="KW-1185">Reference proteome</keyword>
<dbReference type="InterPro" id="IPR037401">
    <property type="entry name" value="SnoaL-like"/>
</dbReference>
<feature type="domain" description="SnoaL-like" evidence="1">
    <location>
        <begin position="10"/>
        <end position="121"/>
    </location>
</feature>
<dbReference type="Pfam" id="PF12680">
    <property type="entry name" value="SnoaL_2"/>
    <property type="match status" value="1"/>
</dbReference>
<protein>
    <submittedName>
        <fullName evidence="2">Nuclear transport factor 2 family protein</fullName>
    </submittedName>
</protein>
<sequence>MSALAIQQTIETYINAYNNFDVEGMVAQLHPEIEFENVADGEITLSLKGLDAFKAQAQDATKYFTKREQKITQLTIVNNTAEAQLDYTAIVAIDLLNGLKAGDKLDLKGKSVFTFEDGKILKLQDYS</sequence>
<evidence type="ECO:0000259" key="1">
    <source>
        <dbReference type="Pfam" id="PF12680"/>
    </source>
</evidence>